<name>A0A963Z777_9PROT</name>
<evidence type="ECO:0000313" key="1">
    <source>
        <dbReference type="EMBL" id="MCB8883137.1"/>
    </source>
</evidence>
<proteinExistence type="predicted"/>
<gene>
    <name evidence="1" type="ORF">ACELLULO517_23005</name>
</gene>
<dbReference type="AlphaFoldDB" id="A0A963Z777"/>
<organism evidence="1 2">
    <name type="scientific">Acidisoma cellulosilyticum</name>
    <dbReference type="NCBI Taxonomy" id="2802395"/>
    <lineage>
        <taxon>Bacteria</taxon>
        <taxon>Pseudomonadati</taxon>
        <taxon>Pseudomonadota</taxon>
        <taxon>Alphaproteobacteria</taxon>
        <taxon>Acetobacterales</taxon>
        <taxon>Acidocellaceae</taxon>
        <taxon>Acidisoma</taxon>
    </lineage>
</organism>
<dbReference type="Proteomes" id="UP000721844">
    <property type="component" value="Unassembled WGS sequence"/>
</dbReference>
<dbReference type="EMBL" id="JAESVA010000011">
    <property type="protein sequence ID" value="MCB8883137.1"/>
    <property type="molecule type" value="Genomic_DNA"/>
</dbReference>
<reference evidence="1 2" key="1">
    <citation type="journal article" date="2021" name="Microorganisms">
        <title>Acidisoma silvae sp. nov. and Acidisomacellulosilytica sp. nov., Two Acidophilic Bacteria Isolated from Decaying Wood, Hydrolyzing Cellulose and Producing Poly-3-hydroxybutyrate.</title>
        <authorList>
            <person name="Mieszkin S."/>
            <person name="Pouder E."/>
            <person name="Uroz S."/>
            <person name="Simon-Colin C."/>
            <person name="Alain K."/>
        </authorList>
    </citation>
    <scope>NUCLEOTIDE SEQUENCE [LARGE SCALE GENOMIC DNA]</scope>
    <source>
        <strain evidence="1 2">HW T5.17</strain>
    </source>
</reference>
<evidence type="ECO:0000313" key="2">
    <source>
        <dbReference type="Proteomes" id="UP000721844"/>
    </source>
</evidence>
<keyword evidence="2" id="KW-1185">Reference proteome</keyword>
<accession>A0A963Z777</accession>
<comment type="caution">
    <text evidence="1">The sequence shown here is derived from an EMBL/GenBank/DDBJ whole genome shotgun (WGS) entry which is preliminary data.</text>
</comment>
<sequence>MDLFSRRIIGWTVSDRLHRNLALAAMRQAFVIRRLDVGLNRPGFPEALILK</sequence>
<protein>
    <submittedName>
        <fullName evidence="1">Uncharacterized protein</fullName>
    </submittedName>
</protein>